<dbReference type="Proteomes" id="UP001228905">
    <property type="component" value="Unassembled WGS sequence"/>
</dbReference>
<comment type="caution">
    <text evidence="3">The sequence shown here is derived from an EMBL/GenBank/DDBJ whole genome shotgun (WGS) entry which is preliminary data.</text>
</comment>
<comment type="similarity">
    <text evidence="1">Belongs to the short-chain dehydrogenases/reductases (SDR) family.</text>
</comment>
<reference evidence="3 4" key="1">
    <citation type="submission" date="2023-07" db="EMBL/GenBank/DDBJ databases">
        <title>Genomic Encyclopedia of Type Strains, Phase IV (KMG-IV): sequencing the most valuable type-strain genomes for metagenomic binning, comparative biology and taxonomic classification.</title>
        <authorList>
            <person name="Goeker M."/>
        </authorList>
    </citation>
    <scope>NUCLEOTIDE SEQUENCE [LARGE SCALE GENOMIC DNA]</scope>
    <source>
        <strain evidence="3 4">DSM 18695</strain>
    </source>
</reference>
<dbReference type="InterPro" id="IPR036291">
    <property type="entry name" value="NAD(P)-bd_dom_sf"/>
</dbReference>
<dbReference type="Pfam" id="PF00106">
    <property type="entry name" value="adh_short"/>
    <property type="match status" value="1"/>
</dbReference>
<dbReference type="PANTHER" id="PTHR43669:SF3">
    <property type="entry name" value="ALCOHOL DEHYDROGENASE, PUTATIVE (AFU_ORTHOLOGUE AFUA_3G03445)-RELATED"/>
    <property type="match status" value="1"/>
</dbReference>
<dbReference type="RefSeq" id="WP_307348391.1">
    <property type="nucleotide sequence ID" value="NZ_JAUSVS010000002.1"/>
</dbReference>
<accession>A0ABU0IPU4</accession>
<dbReference type="EMBL" id="JAUSVS010000002">
    <property type="protein sequence ID" value="MDQ0464028.1"/>
    <property type="molecule type" value="Genomic_DNA"/>
</dbReference>
<organism evidence="3 4">
    <name type="scientific">Caulobacter ginsengisoli</name>
    <dbReference type="NCBI Taxonomy" id="400775"/>
    <lineage>
        <taxon>Bacteria</taxon>
        <taxon>Pseudomonadati</taxon>
        <taxon>Pseudomonadota</taxon>
        <taxon>Alphaproteobacteria</taxon>
        <taxon>Caulobacterales</taxon>
        <taxon>Caulobacteraceae</taxon>
        <taxon>Caulobacter</taxon>
    </lineage>
</organism>
<keyword evidence="4" id="KW-1185">Reference proteome</keyword>
<dbReference type="InterPro" id="IPR002347">
    <property type="entry name" value="SDR_fam"/>
</dbReference>
<dbReference type="SUPFAM" id="SSF51735">
    <property type="entry name" value="NAD(P)-binding Rossmann-fold domains"/>
    <property type="match status" value="1"/>
</dbReference>
<sequence length="247" mass="26400">MTPTPLKDRIAVVTGATRGIGHAAALGLARAGAHVVALGRTQGALEALDDQIFADTGSHATLVPIDLKEPDGLDHLGAALHERYGRIDILVHAAAVLGPITPTGHIVQKRWDEALAVNLTATWRIIRSFEPLLKASDAGRAIFLTTGRVARPKAFWGTYAATKAGMEALVRCWADEIENSNVRAVLLDPNQMRTRMRAEAFPGEDPATLPDPMEIAPLIVELAQGDRGLPTETVKFSDWKAGSAVQA</sequence>
<dbReference type="PRINTS" id="PR00081">
    <property type="entry name" value="GDHRDH"/>
</dbReference>
<evidence type="ECO:0000256" key="2">
    <source>
        <dbReference type="ARBA" id="ARBA00023002"/>
    </source>
</evidence>
<keyword evidence="2" id="KW-0560">Oxidoreductase</keyword>
<evidence type="ECO:0000313" key="3">
    <source>
        <dbReference type="EMBL" id="MDQ0464028.1"/>
    </source>
</evidence>
<dbReference type="Gene3D" id="3.40.50.720">
    <property type="entry name" value="NAD(P)-binding Rossmann-like Domain"/>
    <property type="match status" value="1"/>
</dbReference>
<gene>
    <name evidence="3" type="ORF">QO010_001799</name>
</gene>
<dbReference type="PANTHER" id="PTHR43669">
    <property type="entry name" value="5-KETO-D-GLUCONATE 5-REDUCTASE"/>
    <property type="match status" value="1"/>
</dbReference>
<evidence type="ECO:0000313" key="4">
    <source>
        <dbReference type="Proteomes" id="UP001228905"/>
    </source>
</evidence>
<proteinExistence type="inferred from homology"/>
<protein>
    <submittedName>
        <fullName evidence="3">NAD(P)-dependent dehydrogenase (Short-subunit alcohol dehydrogenase family)</fullName>
    </submittedName>
</protein>
<evidence type="ECO:0000256" key="1">
    <source>
        <dbReference type="ARBA" id="ARBA00006484"/>
    </source>
</evidence>
<name>A0ABU0IPU4_9CAUL</name>